<name>A0A1F7SMJ7_9BACT</name>
<proteinExistence type="predicted"/>
<dbReference type="Proteomes" id="UP000178082">
    <property type="component" value="Unassembled WGS sequence"/>
</dbReference>
<protein>
    <recommendedName>
        <fullName evidence="3">CopG family transcriptional regulator</fullName>
    </recommendedName>
</protein>
<evidence type="ECO:0008006" key="3">
    <source>
        <dbReference type="Google" id="ProtNLM"/>
    </source>
</evidence>
<accession>A0A1F7SMJ7</accession>
<evidence type="ECO:0000313" key="2">
    <source>
        <dbReference type="Proteomes" id="UP000178082"/>
    </source>
</evidence>
<dbReference type="AlphaFoldDB" id="A0A1F7SMJ7"/>
<comment type="caution">
    <text evidence="1">The sequence shown here is derived from an EMBL/GenBank/DDBJ whole genome shotgun (WGS) entry which is preliminary data.</text>
</comment>
<dbReference type="STRING" id="1817883.A3G31_12410"/>
<reference evidence="1 2" key="1">
    <citation type="journal article" date="2016" name="Nat. Commun.">
        <title>Thousands of microbial genomes shed light on interconnected biogeochemical processes in an aquifer system.</title>
        <authorList>
            <person name="Anantharaman K."/>
            <person name="Brown C.T."/>
            <person name="Hug L.A."/>
            <person name="Sharon I."/>
            <person name="Castelle C.J."/>
            <person name="Probst A.J."/>
            <person name="Thomas B.C."/>
            <person name="Singh A."/>
            <person name="Wilkins M.J."/>
            <person name="Karaoz U."/>
            <person name="Brodie E.L."/>
            <person name="Williams K.H."/>
            <person name="Hubbard S.S."/>
            <person name="Banfield J.F."/>
        </authorList>
    </citation>
    <scope>NUCLEOTIDE SEQUENCE [LARGE SCALE GENOMIC DNA]</scope>
</reference>
<dbReference type="EMBL" id="MGDI01000012">
    <property type="protein sequence ID" value="OGL54434.1"/>
    <property type="molecule type" value="Genomic_DNA"/>
</dbReference>
<evidence type="ECO:0000313" key="1">
    <source>
        <dbReference type="EMBL" id="OGL54434.1"/>
    </source>
</evidence>
<gene>
    <name evidence="1" type="ORF">A3G31_12410</name>
</gene>
<sequence length="81" mass="9672">MALKAKRIIFLLEEKLSKEFDSLVPRGQRSKIVNEALRKELLKLKREKATEKLIKIRSESHKVSIEEITEVLRKDRHRHQK</sequence>
<organism evidence="1 2">
    <name type="scientific">Candidatus Schekmanbacteria bacterium RIFCSPLOWO2_12_FULL_38_15</name>
    <dbReference type="NCBI Taxonomy" id="1817883"/>
    <lineage>
        <taxon>Bacteria</taxon>
        <taxon>Candidatus Schekmaniibacteriota</taxon>
    </lineage>
</organism>